<dbReference type="InterPro" id="IPR007627">
    <property type="entry name" value="RNA_pol_sigma70_r2"/>
</dbReference>
<keyword evidence="8" id="KW-1185">Reference proteome</keyword>
<keyword evidence="4" id="KW-0804">Transcription</keyword>
<gene>
    <name evidence="7" type="ORF">SAMN06297358_0159</name>
</gene>
<evidence type="ECO:0000256" key="1">
    <source>
        <dbReference type="ARBA" id="ARBA00010641"/>
    </source>
</evidence>
<dbReference type="InterPro" id="IPR013249">
    <property type="entry name" value="RNA_pol_sigma70_r4_t2"/>
</dbReference>
<evidence type="ECO:0000256" key="4">
    <source>
        <dbReference type="ARBA" id="ARBA00023163"/>
    </source>
</evidence>
<dbReference type="Gene3D" id="1.10.10.10">
    <property type="entry name" value="Winged helix-like DNA-binding domain superfamily/Winged helix DNA-binding domain"/>
    <property type="match status" value="1"/>
</dbReference>
<evidence type="ECO:0000256" key="3">
    <source>
        <dbReference type="ARBA" id="ARBA00023082"/>
    </source>
</evidence>
<dbReference type="SUPFAM" id="SSF88659">
    <property type="entry name" value="Sigma3 and sigma4 domains of RNA polymerase sigma factors"/>
    <property type="match status" value="1"/>
</dbReference>
<dbReference type="AlphaFoldDB" id="A0A285ZP76"/>
<dbReference type="PANTHER" id="PTHR43133">
    <property type="entry name" value="RNA POLYMERASE ECF-TYPE SIGMA FACTO"/>
    <property type="match status" value="1"/>
</dbReference>
<keyword evidence="3" id="KW-0731">Sigma factor</keyword>
<evidence type="ECO:0000256" key="2">
    <source>
        <dbReference type="ARBA" id="ARBA00023015"/>
    </source>
</evidence>
<dbReference type="InterPro" id="IPR039425">
    <property type="entry name" value="RNA_pol_sigma-70-like"/>
</dbReference>
<dbReference type="Pfam" id="PF04542">
    <property type="entry name" value="Sigma70_r2"/>
    <property type="match status" value="1"/>
</dbReference>
<dbReference type="InterPro" id="IPR014284">
    <property type="entry name" value="RNA_pol_sigma-70_dom"/>
</dbReference>
<dbReference type="GO" id="GO:0003677">
    <property type="term" value="F:DNA binding"/>
    <property type="evidence" value="ECO:0007669"/>
    <property type="project" value="InterPro"/>
</dbReference>
<dbReference type="GO" id="GO:0006352">
    <property type="term" value="P:DNA-templated transcription initiation"/>
    <property type="evidence" value="ECO:0007669"/>
    <property type="project" value="InterPro"/>
</dbReference>
<dbReference type="SUPFAM" id="SSF88946">
    <property type="entry name" value="Sigma2 domain of RNA polymerase sigma factors"/>
    <property type="match status" value="1"/>
</dbReference>
<dbReference type="Pfam" id="PF08281">
    <property type="entry name" value="Sigma70_r4_2"/>
    <property type="match status" value="1"/>
</dbReference>
<dbReference type="RefSeq" id="WP_097127569.1">
    <property type="nucleotide sequence ID" value="NZ_OCMT01000001.1"/>
</dbReference>
<keyword evidence="2" id="KW-0805">Transcription regulation</keyword>
<comment type="similarity">
    <text evidence="1">Belongs to the sigma-70 factor family. ECF subfamily.</text>
</comment>
<feature type="domain" description="RNA polymerase sigma factor 70 region 4 type 2" evidence="6">
    <location>
        <begin position="125"/>
        <end position="176"/>
    </location>
</feature>
<dbReference type="InterPro" id="IPR013324">
    <property type="entry name" value="RNA_pol_sigma_r3/r4-like"/>
</dbReference>
<evidence type="ECO:0000259" key="5">
    <source>
        <dbReference type="Pfam" id="PF04542"/>
    </source>
</evidence>
<dbReference type="NCBIfam" id="TIGR02937">
    <property type="entry name" value="sigma70-ECF"/>
    <property type="match status" value="1"/>
</dbReference>
<feature type="domain" description="RNA polymerase sigma-70 region 2" evidence="5">
    <location>
        <begin position="25"/>
        <end position="92"/>
    </location>
</feature>
<dbReference type="Proteomes" id="UP000219281">
    <property type="component" value="Unassembled WGS sequence"/>
</dbReference>
<protein>
    <submittedName>
        <fullName evidence="7">RNA polymerase sigma factor, sigma-70 family</fullName>
    </submittedName>
</protein>
<evidence type="ECO:0000313" key="7">
    <source>
        <dbReference type="EMBL" id="SOD11455.1"/>
    </source>
</evidence>
<dbReference type="GO" id="GO:0016987">
    <property type="term" value="F:sigma factor activity"/>
    <property type="evidence" value="ECO:0007669"/>
    <property type="project" value="UniProtKB-KW"/>
</dbReference>
<reference evidence="8" key="1">
    <citation type="submission" date="2017-09" db="EMBL/GenBank/DDBJ databases">
        <authorList>
            <person name="Varghese N."/>
            <person name="Submissions S."/>
        </authorList>
    </citation>
    <scope>NUCLEOTIDE SEQUENCE [LARGE SCALE GENOMIC DNA]</scope>
    <source>
        <strain evidence="8">CGMCC 1.12803</strain>
    </source>
</reference>
<organism evidence="7 8">
    <name type="scientific">Pedobacter xixiisoli</name>
    <dbReference type="NCBI Taxonomy" id="1476464"/>
    <lineage>
        <taxon>Bacteria</taxon>
        <taxon>Pseudomonadati</taxon>
        <taxon>Bacteroidota</taxon>
        <taxon>Sphingobacteriia</taxon>
        <taxon>Sphingobacteriales</taxon>
        <taxon>Sphingobacteriaceae</taxon>
        <taxon>Pedobacter</taxon>
    </lineage>
</organism>
<dbReference type="InterPro" id="IPR013325">
    <property type="entry name" value="RNA_pol_sigma_r2"/>
</dbReference>
<evidence type="ECO:0000313" key="8">
    <source>
        <dbReference type="Proteomes" id="UP000219281"/>
    </source>
</evidence>
<sequence>MSAIPEPNHTWADLLNGNQAALKQIYMEYHKGLFQYGMRILLDEEGTRDCIHNLFVKIWTNRKKLKHTDNIRYYLISALRNEIINYRTRENRYDHNEINLESFVLDFSVESVYIRKEEINEQTKKLTEAMNQLTSRQKEIIYLRYFEELDYNQIAEIMDITVKGAYKLSARALEALKEIMQIDKVILIGMLLSAKQNYWH</sequence>
<dbReference type="OrthoDB" id="9150024at2"/>
<dbReference type="PANTHER" id="PTHR43133:SF46">
    <property type="entry name" value="RNA POLYMERASE SIGMA-70 FACTOR ECF SUBFAMILY"/>
    <property type="match status" value="1"/>
</dbReference>
<dbReference type="Gene3D" id="1.10.1740.10">
    <property type="match status" value="1"/>
</dbReference>
<proteinExistence type="inferred from homology"/>
<dbReference type="CDD" id="cd06171">
    <property type="entry name" value="Sigma70_r4"/>
    <property type="match status" value="1"/>
</dbReference>
<dbReference type="InterPro" id="IPR036388">
    <property type="entry name" value="WH-like_DNA-bd_sf"/>
</dbReference>
<dbReference type="EMBL" id="OCMT01000001">
    <property type="protein sequence ID" value="SOD11455.1"/>
    <property type="molecule type" value="Genomic_DNA"/>
</dbReference>
<evidence type="ECO:0000259" key="6">
    <source>
        <dbReference type="Pfam" id="PF08281"/>
    </source>
</evidence>
<name>A0A285ZP76_9SPHI</name>
<accession>A0A285ZP76</accession>